<evidence type="ECO:0000256" key="15">
    <source>
        <dbReference type="ARBA" id="ARBA00048122"/>
    </source>
</evidence>
<feature type="transmembrane region" description="Helical" evidence="17">
    <location>
        <begin position="992"/>
        <end position="1016"/>
    </location>
</feature>
<dbReference type="Pfam" id="PF00702">
    <property type="entry name" value="Hydrolase"/>
    <property type="match status" value="1"/>
</dbReference>
<keyword evidence="17" id="KW-0406">Ion transport</keyword>
<feature type="transmembrane region" description="Helical" evidence="17">
    <location>
        <begin position="296"/>
        <end position="323"/>
    </location>
</feature>
<evidence type="ECO:0000256" key="9">
    <source>
        <dbReference type="ARBA" id="ARBA00022741"/>
    </source>
</evidence>
<keyword evidence="6" id="KW-0597">Phosphoprotein</keyword>
<evidence type="ECO:0000256" key="16">
    <source>
        <dbReference type="ARBA" id="ARBA00071631"/>
    </source>
</evidence>
<dbReference type="Gene3D" id="2.70.150.10">
    <property type="entry name" value="Calcium-transporting ATPase, cytoplasmic transduction domain A"/>
    <property type="match status" value="1"/>
</dbReference>
<evidence type="ECO:0000259" key="19">
    <source>
        <dbReference type="SMART" id="SM00831"/>
    </source>
</evidence>
<dbReference type="STRING" id="1157962.A0A250XDT6"/>
<dbReference type="GO" id="GO:0016887">
    <property type="term" value="F:ATP hydrolysis activity"/>
    <property type="evidence" value="ECO:0007669"/>
    <property type="project" value="InterPro"/>
</dbReference>
<gene>
    <name evidence="20" type="ORF">CEUSTIGMA_g8365.t1</name>
</gene>
<keyword evidence="9 17" id="KW-0547">Nucleotide-binding</keyword>
<dbReference type="InterPro" id="IPR001757">
    <property type="entry name" value="P_typ_ATPase"/>
</dbReference>
<dbReference type="Pfam" id="PF00690">
    <property type="entry name" value="Cation_ATPase_N"/>
    <property type="match status" value="1"/>
</dbReference>
<dbReference type="NCBIfam" id="TIGR01494">
    <property type="entry name" value="ATPase_P-type"/>
    <property type="match status" value="2"/>
</dbReference>
<dbReference type="GO" id="GO:0046872">
    <property type="term" value="F:metal ion binding"/>
    <property type="evidence" value="ECO:0007669"/>
    <property type="project" value="UniProtKB-KW"/>
</dbReference>
<dbReference type="InterPro" id="IPR018303">
    <property type="entry name" value="ATPase_P-typ_P_site"/>
</dbReference>
<sequence length="1120" mass="121145">MATGGEVKVEIKEGNTDSNAEVDFAKITQNEALALLKANVHGLTSEEAQKRLIEFGPNKLPESTRNPIFVFLGYMWNPLSWAMEIAAIIAIALLDYADFALIVGLLLLNSTISFYEESSADAAIKALAAALAPKAKAMRDGQVVTIDSVNLVPGDVIIVRLGDIVPADIKILKEDEEGNQEDETPMQVDQAALTGESLPVKKFSGAVAFSGSAIKQGERHCVVYATGSNTFFGRAASLIASTNNVANLQKIMTKIGGTCLVTIGVWVIIELVVQFVHYKHSCGPGVEACPTLTNMLVIIVGGIPIAMPTVLSVTLALGAARLAKEGAIVARMSAVEEMAGMDILCSDKTGTLTLNKLSVDSRSVYPCEPDMSVLEVMMWAALSANTITEEPIDVVLYESYPEQENLKNFKTMKFVPFNPVDKFTCATVVEAATGRVVRLLKGSPQVVLKRAWNSAELNDAVNNKMIEFANRGFRSLGIALAEGDGKDGETKWRMLGLLPLFDPPRHDTKQTIERCHMQGIEVKMITGDHLLIGKETAKMLGMGTEMYPSEVLISAKNGHPEHLKGYKSLLDMCEKCNGFAEVFPEHKFEIVKILQEGDHVVGMTGDGVNDAPALKKADVGIAVAGATDAARGAADIVLTQPGLSTINTAVLGARKIFQRMTTYSKYTVAMTFRICFTFGLLTTIYNWYFPTILVVIMAVFNDGAMIALSKDKVVASKLPNSWNLPNIFIMGIVYGLYLTLSSIILYIVSTKTMFWTNHFSLYSLNDQNWYLTTWCARYIDQTILPNTFPQSIPGFETNGQSLGQILASPAGIASGFVPSQPIVPGSTYMYSNAYDYSLCILNPPANSPGDYNYQLTNANAYMPGACNGFSYTNISFQPTGVPTLMEQCMTEQKYTRGAMMRSLLYNQVSISGQALVFVVRTQDWSLTSRAGSLTYMAFFLAQVGSTCIALFGFAGYSNPRYQFTDCAFCKLSSGGDIPFFSGEVPIGLTESAFSASVVGCTAYVIVAWIWSAIWFVPLDLIKWALCWILNEDGFRDGVQSRTRSAPAEDKGAPTISGATAGSHGNPLGRQSLSKVPAQVLDKASASIVAVGKDKSGNVGVSSDSSKNLTIARKSLVKTNP</sequence>
<keyword evidence="14 17" id="KW-0472">Membrane</keyword>
<organism evidence="20 21">
    <name type="scientific">Chlamydomonas eustigma</name>
    <dbReference type="NCBI Taxonomy" id="1157962"/>
    <lineage>
        <taxon>Eukaryota</taxon>
        <taxon>Viridiplantae</taxon>
        <taxon>Chlorophyta</taxon>
        <taxon>core chlorophytes</taxon>
        <taxon>Chlorophyceae</taxon>
        <taxon>CS clade</taxon>
        <taxon>Chlamydomonadales</taxon>
        <taxon>Chlamydomonadaceae</taxon>
        <taxon>Chlamydomonas</taxon>
    </lineage>
</organism>
<accession>A0A250XDT6</accession>
<evidence type="ECO:0000256" key="7">
    <source>
        <dbReference type="ARBA" id="ARBA00022692"/>
    </source>
</evidence>
<keyword evidence="17" id="KW-0375">Hydrogen ion transport</keyword>
<comment type="catalytic activity">
    <reaction evidence="15 17">
        <text>ATP + H2O + H(+)(in) = ADP + phosphate + 2 H(+)(out)</text>
        <dbReference type="Rhea" id="RHEA:20852"/>
        <dbReference type="ChEBI" id="CHEBI:15377"/>
        <dbReference type="ChEBI" id="CHEBI:15378"/>
        <dbReference type="ChEBI" id="CHEBI:30616"/>
        <dbReference type="ChEBI" id="CHEBI:43474"/>
        <dbReference type="ChEBI" id="CHEBI:456216"/>
        <dbReference type="EC" id="7.1.2.1"/>
    </reaction>
</comment>
<dbReference type="NCBIfam" id="TIGR01647">
    <property type="entry name" value="ATPase-IIIA_H"/>
    <property type="match status" value="1"/>
</dbReference>
<reference evidence="20 21" key="1">
    <citation type="submission" date="2017-08" db="EMBL/GenBank/DDBJ databases">
        <title>Acidophilic green algal genome provides insights into adaptation to an acidic environment.</title>
        <authorList>
            <person name="Hirooka S."/>
            <person name="Hirose Y."/>
            <person name="Kanesaki Y."/>
            <person name="Higuchi S."/>
            <person name="Fujiwara T."/>
            <person name="Onuma R."/>
            <person name="Era A."/>
            <person name="Ohbayashi R."/>
            <person name="Uzuka A."/>
            <person name="Nozaki H."/>
            <person name="Yoshikawa H."/>
            <person name="Miyagishima S.Y."/>
        </authorList>
    </citation>
    <scope>NUCLEOTIDE SEQUENCE [LARGE SCALE GENOMIC DNA]</scope>
    <source>
        <strain evidence="20 21">NIES-2499</strain>
    </source>
</reference>
<proteinExistence type="inferred from homology"/>
<dbReference type="InterPro" id="IPR008250">
    <property type="entry name" value="ATPase_P-typ_transduc_dom_A_sf"/>
</dbReference>
<dbReference type="InterPro" id="IPR044492">
    <property type="entry name" value="P_typ_ATPase_HD_dom"/>
</dbReference>
<evidence type="ECO:0000256" key="4">
    <source>
        <dbReference type="ARBA" id="ARBA00012476"/>
    </source>
</evidence>
<feature type="transmembrane region" description="Helical" evidence="17">
    <location>
        <begin position="728"/>
        <end position="748"/>
    </location>
</feature>
<comment type="function">
    <text evidence="1">The plasma membrane ATPase of plants and fungi is a hydrogen ion pump. The proton gradient it generates drives the active transport of nutrients by H(+)-symport. The resulting external acidification and/or internal alkinization may mediate growth responses.</text>
</comment>
<dbReference type="InterPro" id="IPR004014">
    <property type="entry name" value="ATPase_P-typ_cation-transptr_N"/>
</dbReference>
<evidence type="ECO:0000256" key="3">
    <source>
        <dbReference type="ARBA" id="ARBA00008804"/>
    </source>
</evidence>
<dbReference type="GO" id="GO:0120029">
    <property type="term" value="P:proton export across plasma membrane"/>
    <property type="evidence" value="ECO:0007669"/>
    <property type="project" value="UniProtKB-UniRule"/>
</dbReference>
<keyword evidence="21" id="KW-1185">Reference proteome</keyword>
<evidence type="ECO:0000256" key="13">
    <source>
        <dbReference type="ARBA" id="ARBA00022989"/>
    </source>
</evidence>
<evidence type="ECO:0000256" key="2">
    <source>
        <dbReference type="ARBA" id="ARBA00004651"/>
    </source>
</evidence>
<feature type="domain" description="Cation-transporting P-type ATPase N-terminal" evidence="19">
    <location>
        <begin position="23"/>
        <end position="95"/>
    </location>
</feature>
<keyword evidence="8" id="KW-0479">Metal-binding</keyword>
<protein>
    <recommendedName>
        <fullName evidence="16 17">Plasma membrane ATPase</fullName>
        <ecNumber evidence="4 17">7.1.2.1</ecNumber>
    </recommendedName>
</protein>
<dbReference type="FunFam" id="3.40.50.1000:FF:000211">
    <property type="entry name" value="Plasma membrane ATPase"/>
    <property type="match status" value="1"/>
</dbReference>
<dbReference type="GO" id="GO:0008553">
    <property type="term" value="F:P-type proton-exporting transporter activity"/>
    <property type="evidence" value="ECO:0007669"/>
    <property type="project" value="UniProtKB-UniRule"/>
</dbReference>
<dbReference type="GO" id="GO:0005886">
    <property type="term" value="C:plasma membrane"/>
    <property type="evidence" value="ECO:0007669"/>
    <property type="project" value="UniProtKB-SubCell"/>
</dbReference>
<evidence type="ECO:0000256" key="5">
    <source>
        <dbReference type="ARBA" id="ARBA00022475"/>
    </source>
</evidence>
<dbReference type="GO" id="GO:0005524">
    <property type="term" value="F:ATP binding"/>
    <property type="evidence" value="ECO:0007669"/>
    <property type="project" value="UniProtKB-UniRule"/>
</dbReference>
<feature type="transmembrane region" description="Helical" evidence="17">
    <location>
        <begin position="903"/>
        <end position="921"/>
    </location>
</feature>
<dbReference type="PANTHER" id="PTHR42861">
    <property type="entry name" value="CALCIUM-TRANSPORTING ATPASE"/>
    <property type="match status" value="1"/>
</dbReference>
<keyword evidence="13 17" id="KW-1133">Transmembrane helix</keyword>
<keyword evidence="7 17" id="KW-0812">Transmembrane</keyword>
<dbReference type="OrthoDB" id="116380at2759"/>
<dbReference type="InterPro" id="IPR023299">
    <property type="entry name" value="ATPase_P-typ_cyto_dom_N"/>
</dbReference>
<comment type="similarity">
    <text evidence="3 17">Belongs to the cation transport ATPase (P-type) (TC 3.A.3) family. Type IIIA subfamily.</text>
</comment>
<dbReference type="Gene3D" id="3.40.50.1000">
    <property type="entry name" value="HAD superfamily/HAD-like"/>
    <property type="match status" value="1"/>
</dbReference>
<name>A0A250XDT6_9CHLO</name>
<evidence type="ECO:0000256" key="8">
    <source>
        <dbReference type="ARBA" id="ARBA00022723"/>
    </source>
</evidence>
<evidence type="ECO:0000256" key="6">
    <source>
        <dbReference type="ARBA" id="ARBA00022553"/>
    </source>
</evidence>
<dbReference type="PRINTS" id="PR00120">
    <property type="entry name" value="HATPASE"/>
</dbReference>
<feature type="transmembrane region" description="Helical" evidence="17">
    <location>
        <begin position="933"/>
        <end position="954"/>
    </location>
</feature>
<dbReference type="SFLD" id="SFLDF00027">
    <property type="entry name" value="p-type_atpase"/>
    <property type="match status" value="1"/>
</dbReference>
<dbReference type="FunFam" id="2.70.150.10:FF:000042">
    <property type="entry name" value="Plasma membrane ATPase"/>
    <property type="match status" value="1"/>
</dbReference>
<keyword evidence="12 17" id="KW-1278">Translocase</keyword>
<keyword evidence="17" id="KW-0813">Transport</keyword>
<dbReference type="Pfam" id="PF00122">
    <property type="entry name" value="E1-E2_ATPase"/>
    <property type="match status" value="1"/>
</dbReference>
<evidence type="ECO:0000313" key="21">
    <source>
        <dbReference type="Proteomes" id="UP000232323"/>
    </source>
</evidence>
<dbReference type="InterPro" id="IPR059000">
    <property type="entry name" value="ATPase_P-type_domA"/>
</dbReference>
<dbReference type="Gene3D" id="3.40.1110.10">
    <property type="entry name" value="Calcium-transporting ATPase, cytoplasmic domain N"/>
    <property type="match status" value="1"/>
</dbReference>
<evidence type="ECO:0000256" key="10">
    <source>
        <dbReference type="ARBA" id="ARBA00022840"/>
    </source>
</evidence>
<keyword evidence="10 17" id="KW-0067">ATP-binding</keyword>
<evidence type="ECO:0000256" key="14">
    <source>
        <dbReference type="ARBA" id="ARBA00023136"/>
    </source>
</evidence>
<evidence type="ECO:0000256" key="11">
    <source>
        <dbReference type="ARBA" id="ARBA00022842"/>
    </source>
</evidence>
<dbReference type="InterPro" id="IPR036412">
    <property type="entry name" value="HAD-like_sf"/>
</dbReference>
<keyword evidence="11 17" id="KW-0460">Magnesium</keyword>
<dbReference type="Gene3D" id="1.20.1110.10">
    <property type="entry name" value="Calcium-transporting ATPase, transmembrane domain"/>
    <property type="match status" value="1"/>
</dbReference>
<comment type="subcellular location">
    <subcellularLocation>
        <location evidence="2 17">Cell membrane</location>
        <topology evidence="2 17">Multi-pass membrane protein</topology>
    </subcellularLocation>
</comment>
<dbReference type="EMBL" id="BEGY01000058">
    <property type="protein sequence ID" value="GAX80930.1"/>
    <property type="molecule type" value="Genomic_DNA"/>
</dbReference>
<dbReference type="EC" id="7.1.2.1" evidence="4 17"/>
<feature type="region of interest" description="Disordered" evidence="18">
    <location>
        <begin position="1039"/>
        <end position="1070"/>
    </location>
</feature>
<feature type="transmembrane region" description="Helical" evidence="17">
    <location>
        <begin position="255"/>
        <end position="276"/>
    </location>
</feature>
<evidence type="ECO:0000256" key="18">
    <source>
        <dbReference type="SAM" id="MobiDB-lite"/>
    </source>
</evidence>
<dbReference type="InterPro" id="IPR023214">
    <property type="entry name" value="HAD_sf"/>
</dbReference>
<evidence type="ECO:0000256" key="17">
    <source>
        <dbReference type="RuleBase" id="RU362083"/>
    </source>
</evidence>
<evidence type="ECO:0000256" key="1">
    <source>
        <dbReference type="ARBA" id="ARBA00003417"/>
    </source>
</evidence>
<dbReference type="InterPro" id="IPR023298">
    <property type="entry name" value="ATPase_P-typ_TM_dom_sf"/>
</dbReference>
<evidence type="ECO:0000313" key="20">
    <source>
        <dbReference type="EMBL" id="GAX80930.1"/>
    </source>
</evidence>
<dbReference type="SUPFAM" id="SSF56784">
    <property type="entry name" value="HAD-like"/>
    <property type="match status" value="1"/>
</dbReference>
<feature type="transmembrane region" description="Helical" evidence="17">
    <location>
        <begin position="687"/>
        <end position="708"/>
    </location>
</feature>
<dbReference type="SMART" id="SM00831">
    <property type="entry name" value="Cation_ATPase_N"/>
    <property type="match status" value="1"/>
</dbReference>
<dbReference type="AlphaFoldDB" id="A0A250XDT6"/>
<comment type="caution">
    <text evidence="20">The sequence shown here is derived from an EMBL/GenBank/DDBJ whole genome shotgun (WGS) entry which is preliminary data.</text>
</comment>
<dbReference type="SUPFAM" id="SSF81665">
    <property type="entry name" value="Calcium ATPase, transmembrane domain M"/>
    <property type="match status" value="1"/>
</dbReference>
<keyword evidence="5" id="KW-1003">Cell membrane</keyword>
<dbReference type="SFLD" id="SFLDG00002">
    <property type="entry name" value="C1.7:_P-type_atpase_like"/>
    <property type="match status" value="1"/>
</dbReference>
<evidence type="ECO:0000256" key="12">
    <source>
        <dbReference type="ARBA" id="ARBA00022967"/>
    </source>
</evidence>
<dbReference type="SFLD" id="SFLDS00003">
    <property type="entry name" value="Haloacid_Dehalogenase"/>
    <property type="match status" value="1"/>
</dbReference>
<dbReference type="SUPFAM" id="SSF81653">
    <property type="entry name" value="Calcium ATPase, transduction domain A"/>
    <property type="match status" value="1"/>
</dbReference>
<feature type="transmembrane region" description="Helical" evidence="17">
    <location>
        <begin position="85"/>
        <end position="108"/>
    </location>
</feature>
<dbReference type="PRINTS" id="PR00119">
    <property type="entry name" value="CATATPASE"/>
</dbReference>
<dbReference type="PROSITE" id="PS00154">
    <property type="entry name" value="ATPASE_E1_E2"/>
    <property type="match status" value="1"/>
</dbReference>
<dbReference type="Proteomes" id="UP000232323">
    <property type="component" value="Unassembled WGS sequence"/>
</dbReference>
<dbReference type="InterPro" id="IPR006534">
    <property type="entry name" value="P-type_ATPase_IIIA"/>
</dbReference>